<evidence type="ECO:0000256" key="1">
    <source>
        <dbReference type="SAM" id="Phobius"/>
    </source>
</evidence>
<gene>
    <name evidence="2" type="ORF">SLA_0417</name>
</gene>
<evidence type="ECO:0008006" key="4">
    <source>
        <dbReference type="Google" id="ProtNLM"/>
    </source>
</evidence>
<feature type="transmembrane region" description="Helical" evidence="1">
    <location>
        <begin position="21"/>
        <end position="42"/>
    </location>
</feature>
<sequence>MNPSAHVVMDLRDKAHATKRIGILLFAVAGLAWIWFAILLLFPYTAGEHDRDCRARIATERLHNESSVCVTSRDWPKLLGVLALSLPFAVAGSTFYATGAATARIAGTMPIRPPVPTL</sequence>
<dbReference type="AlphaFoldDB" id="A0A170RZH6"/>
<organism evidence="2 3">
    <name type="scientific">Streptomyces laurentii</name>
    <dbReference type="NCBI Taxonomy" id="39478"/>
    <lineage>
        <taxon>Bacteria</taxon>
        <taxon>Bacillati</taxon>
        <taxon>Actinomycetota</taxon>
        <taxon>Actinomycetes</taxon>
        <taxon>Kitasatosporales</taxon>
        <taxon>Streptomycetaceae</taxon>
        <taxon>Streptomyces</taxon>
    </lineage>
</organism>
<proteinExistence type="predicted"/>
<dbReference type="KEGG" id="slau:SLA_0417"/>
<accession>A0A170RZH6</accession>
<dbReference type="Proteomes" id="UP000217676">
    <property type="component" value="Chromosome"/>
</dbReference>
<feature type="transmembrane region" description="Helical" evidence="1">
    <location>
        <begin position="81"/>
        <end position="103"/>
    </location>
</feature>
<dbReference type="EMBL" id="AP017424">
    <property type="protein sequence ID" value="BAU81372.1"/>
    <property type="molecule type" value="Genomic_DNA"/>
</dbReference>
<keyword evidence="1" id="KW-0812">Transmembrane</keyword>
<reference evidence="2 3" key="1">
    <citation type="journal article" date="2016" name="Genome Announc.">
        <title>Complete Genome Sequence of Thiostrepton-Producing Streptomyces laurentii ATCC 31255.</title>
        <authorList>
            <person name="Doi K."/>
            <person name="Fujino Y."/>
            <person name="Nagayoshi Y."/>
            <person name="Ohshima T."/>
            <person name="Ogata S."/>
        </authorList>
    </citation>
    <scope>NUCLEOTIDE SEQUENCE [LARGE SCALE GENOMIC DNA]</scope>
    <source>
        <strain evidence="2 3">ATCC 31255</strain>
    </source>
</reference>
<evidence type="ECO:0000313" key="2">
    <source>
        <dbReference type="EMBL" id="BAU81372.1"/>
    </source>
</evidence>
<keyword evidence="1" id="KW-0472">Membrane</keyword>
<evidence type="ECO:0000313" key="3">
    <source>
        <dbReference type="Proteomes" id="UP000217676"/>
    </source>
</evidence>
<keyword evidence="3" id="KW-1185">Reference proteome</keyword>
<dbReference type="RefSeq" id="WP_359880373.1">
    <property type="nucleotide sequence ID" value="NZ_JBEYHT010000040.1"/>
</dbReference>
<keyword evidence="1" id="KW-1133">Transmembrane helix</keyword>
<name>A0A170RZH6_STRLU</name>
<protein>
    <recommendedName>
        <fullName evidence="4">Transmembrane protein</fullName>
    </recommendedName>
</protein>